<name>A0ABX9C4V1_9BURK</name>
<reference evidence="1 2" key="1">
    <citation type="submission" date="2014-12" db="EMBL/GenBank/DDBJ databases">
        <title>Complete genome sequence of Herbaspirillum rubrisubalbicans Os38.</title>
        <authorList>
            <person name="Chen M."/>
            <person name="An Q."/>
        </authorList>
    </citation>
    <scope>NUCLEOTIDE SEQUENCE [LARGE SCALE GENOMIC DNA]</scope>
    <source>
        <strain evidence="1 2">Os38</strain>
    </source>
</reference>
<comment type="caution">
    <text evidence="1">The sequence shown here is derived from an EMBL/GenBank/DDBJ whole genome shotgun (WGS) entry which is preliminary data.</text>
</comment>
<organism evidence="1 2">
    <name type="scientific">Herbaspirillum rubrisubalbicans</name>
    <dbReference type="NCBI Taxonomy" id="80842"/>
    <lineage>
        <taxon>Bacteria</taxon>
        <taxon>Pseudomonadati</taxon>
        <taxon>Pseudomonadota</taxon>
        <taxon>Betaproteobacteria</taxon>
        <taxon>Burkholderiales</taxon>
        <taxon>Oxalobacteraceae</taxon>
        <taxon>Herbaspirillum</taxon>
    </lineage>
</organism>
<dbReference type="RefSeq" id="WP_112068118.1">
    <property type="nucleotide sequence ID" value="NZ_JUGD01000008.1"/>
</dbReference>
<proteinExistence type="predicted"/>
<sequence>MSTKSERLQALVSMYQEAGQKWPATMREVAQWAVSTGKWAPQPSAIVSQCAEELSRALRDEYVRDAQGRRVRTKHAVTYKKGSEQFVLWDDIRTASHDHMKLAFQQRRQQILGDCKQLKNDADSYNENRSADFPIQIVFDFSIDLEESSLLKKRVA</sequence>
<dbReference type="EMBL" id="JUGD01000008">
    <property type="protein sequence ID" value="RAM65497.1"/>
    <property type="molecule type" value="Genomic_DNA"/>
</dbReference>
<dbReference type="Proteomes" id="UP000248631">
    <property type="component" value="Unassembled WGS sequence"/>
</dbReference>
<evidence type="ECO:0000313" key="2">
    <source>
        <dbReference type="Proteomes" id="UP000248631"/>
    </source>
</evidence>
<evidence type="ECO:0000313" key="1">
    <source>
        <dbReference type="EMBL" id="RAM65497.1"/>
    </source>
</evidence>
<gene>
    <name evidence="1" type="ORF">RB24_07370</name>
</gene>
<protein>
    <submittedName>
        <fullName evidence="1">Uncharacterized protein</fullName>
    </submittedName>
</protein>
<accession>A0ABX9C4V1</accession>
<keyword evidence="2" id="KW-1185">Reference proteome</keyword>